<evidence type="ECO:0000256" key="3">
    <source>
        <dbReference type="PROSITE-ProRule" id="PRU00176"/>
    </source>
</evidence>
<evidence type="ECO:0000256" key="4">
    <source>
        <dbReference type="SAM" id="MobiDB-lite"/>
    </source>
</evidence>
<organism evidence="6 7">
    <name type="scientific">Triparma retinervis</name>
    <dbReference type="NCBI Taxonomy" id="2557542"/>
    <lineage>
        <taxon>Eukaryota</taxon>
        <taxon>Sar</taxon>
        <taxon>Stramenopiles</taxon>
        <taxon>Ochrophyta</taxon>
        <taxon>Bolidophyceae</taxon>
        <taxon>Parmales</taxon>
        <taxon>Triparmaceae</taxon>
        <taxon>Triparma</taxon>
    </lineage>
</organism>
<feature type="compositionally biased region" description="Basic and acidic residues" evidence="4">
    <location>
        <begin position="539"/>
        <end position="556"/>
    </location>
</feature>
<evidence type="ECO:0000256" key="1">
    <source>
        <dbReference type="ARBA" id="ARBA00022737"/>
    </source>
</evidence>
<dbReference type="GO" id="GO:0010629">
    <property type="term" value="P:negative regulation of gene expression"/>
    <property type="evidence" value="ECO:0007669"/>
    <property type="project" value="UniProtKB-ARBA"/>
</dbReference>
<feature type="domain" description="RRM" evidence="5">
    <location>
        <begin position="347"/>
        <end position="425"/>
    </location>
</feature>
<feature type="region of interest" description="Disordered" evidence="4">
    <location>
        <begin position="1"/>
        <end position="38"/>
    </location>
</feature>
<dbReference type="EMBL" id="BRXZ01000077">
    <property type="protein sequence ID" value="GMI04536.1"/>
    <property type="molecule type" value="Genomic_DNA"/>
</dbReference>
<gene>
    <name evidence="6" type="ORF">TrRE_jg2723</name>
</gene>
<feature type="non-terminal residue" evidence="6">
    <location>
        <position position="607"/>
    </location>
</feature>
<keyword evidence="1" id="KW-0677">Repeat</keyword>
<evidence type="ECO:0000256" key="2">
    <source>
        <dbReference type="ARBA" id="ARBA00022884"/>
    </source>
</evidence>
<protein>
    <recommendedName>
        <fullName evidence="5">RRM domain-containing protein</fullName>
    </recommendedName>
</protein>
<proteinExistence type="predicted"/>
<reference evidence="6" key="1">
    <citation type="submission" date="2022-07" db="EMBL/GenBank/DDBJ databases">
        <title>Genome analysis of Parmales, a sister group of diatoms, reveals the evolutionary specialization of diatoms from phago-mixotrophs to photoautotrophs.</title>
        <authorList>
            <person name="Ban H."/>
            <person name="Sato S."/>
            <person name="Yoshikawa S."/>
            <person name="Kazumasa Y."/>
            <person name="Nakamura Y."/>
            <person name="Ichinomiya M."/>
            <person name="Saitoh K."/>
            <person name="Sato N."/>
            <person name="Blanc-Mathieu R."/>
            <person name="Endo H."/>
            <person name="Kuwata A."/>
            <person name="Ogata H."/>
        </authorList>
    </citation>
    <scope>NUCLEOTIDE SEQUENCE</scope>
</reference>
<dbReference type="Proteomes" id="UP001165082">
    <property type="component" value="Unassembled WGS sequence"/>
</dbReference>
<dbReference type="SMART" id="SM00360">
    <property type="entry name" value="RRM"/>
    <property type="match status" value="1"/>
</dbReference>
<dbReference type="SUPFAM" id="SSF54928">
    <property type="entry name" value="RNA-binding domain, RBD"/>
    <property type="match status" value="1"/>
</dbReference>
<feature type="compositionally biased region" description="Polar residues" evidence="4">
    <location>
        <begin position="1"/>
        <end position="14"/>
    </location>
</feature>
<evidence type="ECO:0000259" key="5">
    <source>
        <dbReference type="PROSITE" id="PS50102"/>
    </source>
</evidence>
<feature type="compositionally biased region" description="Pro residues" evidence="4">
    <location>
        <begin position="145"/>
        <end position="166"/>
    </location>
</feature>
<dbReference type="PANTHER" id="PTHR48025">
    <property type="entry name" value="OS02G0815200 PROTEIN"/>
    <property type="match status" value="1"/>
</dbReference>
<evidence type="ECO:0000313" key="7">
    <source>
        <dbReference type="Proteomes" id="UP001165082"/>
    </source>
</evidence>
<feature type="region of interest" description="Disordered" evidence="4">
    <location>
        <begin position="449"/>
        <end position="607"/>
    </location>
</feature>
<dbReference type="Gene3D" id="3.30.70.330">
    <property type="match status" value="1"/>
</dbReference>
<keyword evidence="7" id="KW-1185">Reference proteome</keyword>
<dbReference type="OrthoDB" id="410044at2759"/>
<feature type="compositionally biased region" description="Low complexity" evidence="4">
    <location>
        <begin position="492"/>
        <end position="529"/>
    </location>
</feature>
<dbReference type="PROSITE" id="PS50102">
    <property type="entry name" value="RRM"/>
    <property type="match status" value="1"/>
</dbReference>
<feature type="compositionally biased region" description="Low complexity" evidence="4">
    <location>
        <begin position="457"/>
        <end position="467"/>
    </location>
</feature>
<dbReference type="InterPro" id="IPR050502">
    <property type="entry name" value="Euk_RNA-bind_prot"/>
</dbReference>
<evidence type="ECO:0000313" key="6">
    <source>
        <dbReference type="EMBL" id="GMI04536.1"/>
    </source>
</evidence>
<dbReference type="GO" id="GO:0009967">
    <property type="term" value="P:positive regulation of signal transduction"/>
    <property type="evidence" value="ECO:0007669"/>
    <property type="project" value="UniProtKB-ARBA"/>
</dbReference>
<dbReference type="GO" id="GO:0003729">
    <property type="term" value="F:mRNA binding"/>
    <property type="evidence" value="ECO:0007669"/>
    <property type="project" value="UniProtKB-ARBA"/>
</dbReference>
<feature type="compositionally biased region" description="Low complexity" evidence="4">
    <location>
        <begin position="595"/>
        <end position="607"/>
    </location>
</feature>
<name>A0A9W7CE91_9STRA</name>
<dbReference type="InterPro" id="IPR000504">
    <property type="entry name" value="RRM_dom"/>
</dbReference>
<dbReference type="PANTHER" id="PTHR48025:SF1">
    <property type="entry name" value="RRM DOMAIN-CONTAINING PROTEIN"/>
    <property type="match status" value="1"/>
</dbReference>
<keyword evidence="2 3" id="KW-0694">RNA-binding</keyword>
<accession>A0A9W7CE91</accession>
<dbReference type="FunFam" id="3.30.70.330:FF:000383">
    <property type="entry name" value="Sex lethal, isoform D"/>
    <property type="match status" value="1"/>
</dbReference>
<feature type="region of interest" description="Disordered" evidence="4">
    <location>
        <begin position="137"/>
        <end position="205"/>
    </location>
</feature>
<feature type="compositionally biased region" description="Basic residues" evidence="4">
    <location>
        <begin position="18"/>
        <end position="34"/>
    </location>
</feature>
<dbReference type="InterPro" id="IPR012677">
    <property type="entry name" value="Nucleotide-bd_a/b_plait_sf"/>
</dbReference>
<dbReference type="GO" id="GO:0005737">
    <property type="term" value="C:cytoplasm"/>
    <property type="evidence" value="ECO:0007669"/>
    <property type="project" value="UniProtKB-ARBA"/>
</dbReference>
<sequence>SQTTNGSNRSQYGSTPGRGRKKGNSNSSRKHRSGGGRGYWGGGHNLFYDASLTSSPVPTGYATAAQAYGSVSPMMGNSPMLGPMASPKTMIDGNFGLTLPHGFYNLGGASTFGSPGMEGGFQQQYGYSTGYEGGSFEGYQASPYSTPPASPLPPPSPHNPSPPHHQPSPLVMKTQPTDTVYFDAAGTPISSPSRPTSEQAESLSMPPSVYGMSANYGDTYGSTAAHFSCPISPHWNIYGSPQQQALQQQQYSSSPMSPLTQLQHMQHLQAASQRGLQHKQHDELQAAALSQVAISHQGGYLAGYEGQPQYPLAGPPQSNNQGFEKFYPGPPIQSVPGPAGLTGPDGCNLFVFHVPSSFTNMDMFYLFQPFGDIVSVRIMTEAGTGRGRGFGFVSYEEPHSALLAIDNLNGCQVGNKRLKVQFKERKSPVLNANPDKKQITYGLDDPQYYQETRGEDSAPASSASSNPVPGPPPAPAPASVDPPVFPPPDNKTLSPSSLASLSTTGANASFSSVSTHSATSSSTSVSKTSNDLSISPDRSSNDNDVTREELLAEDLKGLSVTTPSPPQCKVGDPDGFRNDTVSIAGYRNDGSNYPLLSSTSTESTLSP</sequence>
<dbReference type="InterPro" id="IPR035979">
    <property type="entry name" value="RBD_domain_sf"/>
</dbReference>
<dbReference type="AlphaFoldDB" id="A0A9W7CE91"/>
<dbReference type="Pfam" id="PF00076">
    <property type="entry name" value="RRM_1"/>
    <property type="match status" value="1"/>
</dbReference>
<comment type="caution">
    <text evidence="6">The sequence shown here is derived from an EMBL/GenBank/DDBJ whole genome shotgun (WGS) entry which is preliminary data.</text>
</comment>
<feature type="compositionally biased region" description="Polar residues" evidence="4">
    <location>
        <begin position="188"/>
        <end position="202"/>
    </location>
</feature>